<comment type="caution">
    <text evidence="9">The sequence shown here is derived from an EMBL/GenBank/DDBJ whole genome shotgun (WGS) entry which is preliminary data.</text>
</comment>
<dbReference type="PIRSF" id="PIRSF006102">
    <property type="entry name" value="NQR_DE"/>
    <property type="match status" value="1"/>
</dbReference>
<keyword evidence="6 8" id="KW-1133">Transmembrane helix</keyword>
<accession>A0A6N7ETE9</accession>
<reference evidence="9 10" key="1">
    <citation type="submission" date="2019-10" db="EMBL/GenBank/DDBJ databases">
        <title>Cardiobacteriales fam. a chemoheterotrophic member of the order Cardiobacteriales, and proposal of Cardiobacteriales fam. nov.</title>
        <authorList>
            <person name="Wang C."/>
        </authorList>
    </citation>
    <scope>NUCLEOTIDE SEQUENCE [LARGE SCALE GENOMIC DNA]</scope>
    <source>
        <strain evidence="9 10">ML27</strain>
    </source>
</reference>
<dbReference type="EMBL" id="WHNW01000003">
    <property type="protein sequence ID" value="MPV85831.1"/>
    <property type="molecule type" value="Genomic_DNA"/>
</dbReference>
<keyword evidence="3" id="KW-1003">Cell membrane</keyword>
<dbReference type="AlphaFoldDB" id="A0A6N7ETE9"/>
<dbReference type="InterPro" id="IPR003667">
    <property type="entry name" value="NqrDE/RnfAE"/>
</dbReference>
<organism evidence="9 10">
    <name type="scientific">Ostreibacterium oceani</name>
    <dbReference type="NCBI Taxonomy" id="2654998"/>
    <lineage>
        <taxon>Bacteria</taxon>
        <taxon>Pseudomonadati</taxon>
        <taxon>Pseudomonadota</taxon>
        <taxon>Gammaproteobacteria</taxon>
        <taxon>Cardiobacteriales</taxon>
        <taxon>Ostreibacteriaceae</taxon>
        <taxon>Ostreibacterium</taxon>
    </lineage>
</organism>
<gene>
    <name evidence="9" type="primary">rsxE</name>
    <name evidence="9" type="ORF">GCU85_03645</name>
</gene>
<feature type="transmembrane region" description="Helical" evidence="8">
    <location>
        <begin position="98"/>
        <end position="115"/>
    </location>
</feature>
<sequence length="239" mass="26224">MMNSTPQPHTGLWKNNPAMIQLLGLCPLLATSTSVVNALVMGIMTIFVLVITALIVASVKQWIDHVVRLPIFMLIIASTVTLSELLLQVIAYDLYIELGIFIPLIVTNCLIIGRAEMVFSKVSWRHACLDALMMGIGFTWVLLVLGAVREILVKGTLFSGFNNILGGWLSNWIGDLTVYITSPQLLVLAGMPAGAFILFGLLLAIQQKINARINASLRAKPRIKSHTKNNPQPTKATHR</sequence>
<keyword evidence="7 8" id="KW-0472">Membrane</keyword>
<keyword evidence="10" id="KW-1185">Reference proteome</keyword>
<dbReference type="GO" id="GO:0005886">
    <property type="term" value="C:plasma membrane"/>
    <property type="evidence" value="ECO:0007669"/>
    <property type="project" value="TreeGrafter"/>
</dbReference>
<evidence type="ECO:0000256" key="1">
    <source>
        <dbReference type="ARBA" id="ARBA00004127"/>
    </source>
</evidence>
<keyword evidence="5" id="KW-1278">Translocase</keyword>
<name>A0A6N7ETE9_9GAMM</name>
<evidence type="ECO:0000256" key="3">
    <source>
        <dbReference type="ARBA" id="ARBA00022519"/>
    </source>
</evidence>
<protein>
    <submittedName>
        <fullName evidence="9">Electron transport complex subunit RsxE</fullName>
    </submittedName>
</protein>
<dbReference type="Pfam" id="PF02508">
    <property type="entry name" value="Rnf-Nqr"/>
    <property type="match status" value="1"/>
</dbReference>
<evidence type="ECO:0000256" key="5">
    <source>
        <dbReference type="ARBA" id="ARBA00022967"/>
    </source>
</evidence>
<evidence type="ECO:0000313" key="10">
    <source>
        <dbReference type="Proteomes" id="UP000471298"/>
    </source>
</evidence>
<evidence type="ECO:0000256" key="7">
    <source>
        <dbReference type="ARBA" id="ARBA00023136"/>
    </source>
</evidence>
<evidence type="ECO:0000256" key="6">
    <source>
        <dbReference type="ARBA" id="ARBA00022989"/>
    </source>
</evidence>
<keyword evidence="3" id="KW-0997">Cell inner membrane</keyword>
<dbReference type="FunCoup" id="A0A6N7ETE9">
    <property type="interactions" value="92"/>
</dbReference>
<feature type="transmembrane region" description="Helical" evidence="8">
    <location>
        <begin position="127"/>
        <end position="148"/>
    </location>
</feature>
<dbReference type="NCBIfam" id="NF009070">
    <property type="entry name" value="PRK12405.1"/>
    <property type="match status" value="1"/>
</dbReference>
<evidence type="ECO:0000256" key="2">
    <source>
        <dbReference type="ARBA" id="ARBA00022448"/>
    </source>
</evidence>
<keyword evidence="4 8" id="KW-0812">Transmembrane</keyword>
<dbReference type="PANTHER" id="PTHR30586">
    <property type="entry name" value="ELECTRON TRANSPORT COMPLEX PROTEIN RNFE"/>
    <property type="match status" value="1"/>
</dbReference>
<proteinExistence type="predicted"/>
<evidence type="ECO:0000313" key="9">
    <source>
        <dbReference type="EMBL" id="MPV85831.1"/>
    </source>
</evidence>
<dbReference type="Proteomes" id="UP000471298">
    <property type="component" value="Unassembled WGS sequence"/>
</dbReference>
<evidence type="ECO:0000256" key="4">
    <source>
        <dbReference type="ARBA" id="ARBA00022692"/>
    </source>
</evidence>
<dbReference type="PANTHER" id="PTHR30586:SF0">
    <property type="entry name" value="ION-TRANSLOCATING OXIDOREDUCTASE COMPLEX SUBUNIT E"/>
    <property type="match status" value="1"/>
</dbReference>
<feature type="transmembrane region" description="Helical" evidence="8">
    <location>
        <begin position="38"/>
        <end position="59"/>
    </location>
</feature>
<dbReference type="RefSeq" id="WP_152809478.1">
    <property type="nucleotide sequence ID" value="NZ_WHNW01000003.1"/>
</dbReference>
<dbReference type="InParanoid" id="A0A6N7ETE9"/>
<feature type="transmembrane region" description="Helical" evidence="8">
    <location>
        <begin position="185"/>
        <end position="205"/>
    </location>
</feature>
<comment type="subcellular location">
    <subcellularLocation>
        <location evidence="1">Endomembrane system</location>
        <topology evidence="1">Multi-pass membrane protein</topology>
    </subcellularLocation>
</comment>
<keyword evidence="2" id="KW-0813">Transport</keyword>
<feature type="transmembrane region" description="Helical" evidence="8">
    <location>
        <begin position="71"/>
        <end position="92"/>
    </location>
</feature>
<dbReference type="GO" id="GO:0012505">
    <property type="term" value="C:endomembrane system"/>
    <property type="evidence" value="ECO:0007669"/>
    <property type="project" value="UniProtKB-SubCell"/>
</dbReference>
<evidence type="ECO:0000256" key="8">
    <source>
        <dbReference type="SAM" id="Phobius"/>
    </source>
</evidence>